<evidence type="ECO:0000313" key="3">
    <source>
        <dbReference type="Proteomes" id="UP001412067"/>
    </source>
</evidence>
<organism evidence="2 3">
    <name type="scientific">Platanthera guangdongensis</name>
    <dbReference type="NCBI Taxonomy" id="2320717"/>
    <lineage>
        <taxon>Eukaryota</taxon>
        <taxon>Viridiplantae</taxon>
        <taxon>Streptophyta</taxon>
        <taxon>Embryophyta</taxon>
        <taxon>Tracheophyta</taxon>
        <taxon>Spermatophyta</taxon>
        <taxon>Magnoliopsida</taxon>
        <taxon>Liliopsida</taxon>
        <taxon>Asparagales</taxon>
        <taxon>Orchidaceae</taxon>
        <taxon>Orchidoideae</taxon>
        <taxon>Orchideae</taxon>
        <taxon>Orchidinae</taxon>
        <taxon>Platanthera</taxon>
    </lineage>
</organism>
<evidence type="ECO:0000313" key="2">
    <source>
        <dbReference type="EMBL" id="KAK8970201.1"/>
    </source>
</evidence>
<dbReference type="EMBL" id="JBBWWR010000002">
    <property type="protein sequence ID" value="KAK8970201.1"/>
    <property type="molecule type" value="Genomic_DNA"/>
</dbReference>
<feature type="region of interest" description="Disordered" evidence="1">
    <location>
        <begin position="41"/>
        <end position="89"/>
    </location>
</feature>
<comment type="caution">
    <text evidence="2">The sequence shown here is derived from an EMBL/GenBank/DDBJ whole genome shotgun (WGS) entry which is preliminary data.</text>
</comment>
<proteinExistence type="predicted"/>
<sequence>MERKYAISPFCEGRLKLAFGSLEPSNSTATSATAGLKDEAILHGQRLPLPSSANKDDDRRSTALPNGAHEGWNRRRPPPGHRLACIGHR</sequence>
<dbReference type="Proteomes" id="UP001412067">
    <property type="component" value="Unassembled WGS sequence"/>
</dbReference>
<accession>A0ABR2N1I6</accession>
<protein>
    <submittedName>
        <fullName evidence="2">Uncharacterized protein</fullName>
    </submittedName>
</protein>
<reference evidence="2 3" key="1">
    <citation type="journal article" date="2022" name="Nat. Plants">
        <title>Genomes of leafy and leafless Platanthera orchids illuminate the evolution of mycoheterotrophy.</title>
        <authorList>
            <person name="Li M.H."/>
            <person name="Liu K.W."/>
            <person name="Li Z."/>
            <person name="Lu H.C."/>
            <person name="Ye Q.L."/>
            <person name="Zhang D."/>
            <person name="Wang J.Y."/>
            <person name="Li Y.F."/>
            <person name="Zhong Z.M."/>
            <person name="Liu X."/>
            <person name="Yu X."/>
            <person name="Liu D.K."/>
            <person name="Tu X.D."/>
            <person name="Liu B."/>
            <person name="Hao Y."/>
            <person name="Liao X.Y."/>
            <person name="Jiang Y.T."/>
            <person name="Sun W.H."/>
            <person name="Chen J."/>
            <person name="Chen Y.Q."/>
            <person name="Ai Y."/>
            <person name="Zhai J.W."/>
            <person name="Wu S.S."/>
            <person name="Zhou Z."/>
            <person name="Hsiao Y.Y."/>
            <person name="Wu W.L."/>
            <person name="Chen Y.Y."/>
            <person name="Lin Y.F."/>
            <person name="Hsu J.L."/>
            <person name="Li C.Y."/>
            <person name="Wang Z.W."/>
            <person name="Zhao X."/>
            <person name="Zhong W.Y."/>
            <person name="Ma X.K."/>
            <person name="Ma L."/>
            <person name="Huang J."/>
            <person name="Chen G.Z."/>
            <person name="Huang M.Z."/>
            <person name="Huang L."/>
            <person name="Peng D.H."/>
            <person name="Luo Y.B."/>
            <person name="Zou S.Q."/>
            <person name="Chen S.P."/>
            <person name="Lan S."/>
            <person name="Tsai W.C."/>
            <person name="Van de Peer Y."/>
            <person name="Liu Z.J."/>
        </authorList>
    </citation>
    <scope>NUCLEOTIDE SEQUENCE [LARGE SCALE GENOMIC DNA]</scope>
    <source>
        <strain evidence="2">Lor288</strain>
    </source>
</reference>
<name>A0ABR2N1I6_9ASPA</name>
<keyword evidence="3" id="KW-1185">Reference proteome</keyword>
<gene>
    <name evidence="2" type="ORF">KSP40_PGU017366</name>
</gene>
<evidence type="ECO:0000256" key="1">
    <source>
        <dbReference type="SAM" id="MobiDB-lite"/>
    </source>
</evidence>